<dbReference type="EMBL" id="QGGB01000009">
    <property type="protein sequence ID" value="PWN05665.1"/>
    <property type="molecule type" value="Genomic_DNA"/>
</dbReference>
<sequence>MSIIQFSTAPEELKISHKNNVSVNLEKKRNTISSFSPGIPNLGLTLFENGYHQFFLFFQV</sequence>
<organism evidence="1 2">
    <name type="scientific">Rhodohalobacter mucosus</name>
    <dbReference type="NCBI Taxonomy" id="2079485"/>
    <lineage>
        <taxon>Bacteria</taxon>
        <taxon>Pseudomonadati</taxon>
        <taxon>Balneolota</taxon>
        <taxon>Balneolia</taxon>
        <taxon>Balneolales</taxon>
        <taxon>Balneolaceae</taxon>
        <taxon>Rhodohalobacter</taxon>
    </lineage>
</organism>
<comment type="caution">
    <text evidence="1">The sequence shown here is derived from an EMBL/GenBank/DDBJ whole genome shotgun (WGS) entry which is preliminary data.</text>
</comment>
<proteinExistence type="predicted"/>
<protein>
    <submittedName>
        <fullName evidence="1">Uncharacterized protein</fullName>
    </submittedName>
</protein>
<gene>
    <name evidence="1" type="ORF">DDZ15_13830</name>
</gene>
<keyword evidence="2" id="KW-1185">Reference proteome</keyword>
<accession>A0A316TRI7</accession>
<dbReference type="AlphaFoldDB" id="A0A316TRI7"/>
<name>A0A316TRI7_9BACT</name>
<dbReference type="Proteomes" id="UP000245533">
    <property type="component" value="Unassembled WGS sequence"/>
</dbReference>
<reference evidence="1 2" key="1">
    <citation type="submission" date="2018-05" db="EMBL/GenBank/DDBJ databases">
        <title>Rhodohalobacter halophilus gen. nov., sp. nov., a moderately halophilic member of the family Balneolaceae.</title>
        <authorList>
            <person name="Liu Z.-W."/>
        </authorList>
    </citation>
    <scope>NUCLEOTIDE SEQUENCE [LARGE SCALE GENOMIC DNA]</scope>
    <source>
        <strain evidence="1 2">8A47</strain>
    </source>
</reference>
<evidence type="ECO:0000313" key="1">
    <source>
        <dbReference type="EMBL" id="PWN05665.1"/>
    </source>
</evidence>
<evidence type="ECO:0000313" key="2">
    <source>
        <dbReference type="Proteomes" id="UP000245533"/>
    </source>
</evidence>